<keyword evidence="6" id="KW-0378">Hydrolase</keyword>
<evidence type="ECO:0000256" key="6">
    <source>
        <dbReference type="ARBA" id="ARBA00022801"/>
    </source>
</evidence>
<dbReference type="InterPro" id="IPR018948">
    <property type="entry name" value="GTP-bd_TrmE_N"/>
</dbReference>
<comment type="similarity">
    <text evidence="3">Belongs to the TRAFAC class TrmE-Era-EngA-EngB-Septin-like GTPase superfamily. TrmE GTPase family.</text>
</comment>
<dbReference type="NCBIfam" id="NF003661">
    <property type="entry name" value="PRK05291.1-3"/>
    <property type="match status" value="1"/>
</dbReference>
<comment type="subcellular location">
    <subcellularLocation>
        <location evidence="2">Mitochondrion</location>
    </subcellularLocation>
</comment>
<evidence type="ECO:0000313" key="20">
    <source>
        <dbReference type="RefSeq" id="XP_032824421.1"/>
    </source>
</evidence>
<comment type="catalytic activity">
    <reaction evidence="10">
        <text>GTP + H2O = GDP + phosphate + H(+)</text>
        <dbReference type="Rhea" id="RHEA:19669"/>
        <dbReference type="ChEBI" id="CHEBI:15377"/>
        <dbReference type="ChEBI" id="CHEBI:15378"/>
        <dbReference type="ChEBI" id="CHEBI:37565"/>
        <dbReference type="ChEBI" id="CHEBI:43474"/>
        <dbReference type="ChEBI" id="CHEBI:58189"/>
    </reaction>
    <physiologicalReaction direction="left-to-right" evidence="10">
        <dbReference type="Rhea" id="RHEA:19670"/>
    </physiologicalReaction>
</comment>
<protein>
    <recommendedName>
        <fullName evidence="12">5-taurinomethyluridine-[tRNA] synthase subunit GTPB3, mitochondrial</fullName>
    </recommendedName>
    <alternativeName>
        <fullName evidence="14">GTP-binding protein 3</fullName>
    </alternativeName>
    <alternativeName>
        <fullName evidence="13">tRNA modification GTPase GTPBP3, mitochondrial</fullName>
    </alternativeName>
</protein>
<dbReference type="InterPro" id="IPR004520">
    <property type="entry name" value="GTPase_MnmE"/>
</dbReference>
<dbReference type="Proteomes" id="UP001318040">
    <property type="component" value="Chromosome 40"/>
</dbReference>
<dbReference type="GO" id="GO:0005525">
    <property type="term" value="F:GTP binding"/>
    <property type="evidence" value="ECO:0007669"/>
    <property type="project" value="UniProtKB-KW"/>
</dbReference>
<comment type="function">
    <text evidence="11">GTPase component of the GTPBP3-MTO1 complex that catalyzes the 5-taurinomethyluridine (taum(5)U) modification at the 34th wobble position (U34) of mitochondrial tRNAs (mt-tRNAs), which plays a role in mt-tRNA decoding and mitochondrial translation. Taum(5)U formation on mammalian mt-tRNA requires the presence of both GTPBP3-mediated GTPase activity and MTO1 catalytic activity.</text>
</comment>
<evidence type="ECO:0000256" key="12">
    <source>
        <dbReference type="ARBA" id="ARBA00069806"/>
    </source>
</evidence>
<evidence type="ECO:0000256" key="8">
    <source>
        <dbReference type="ARBA" id="ARBA00023128"/>
    </source>
</evidence>
<evidence type="ECO:0000256" key="2">
    <source>
        <dbReference type="ARBA" id="ARBA00004173"/>
    </source>
</evidence>
<evidence type="ECO:0000256" key="14">
    <source>
        <dbReference type="ARBA" id="ARBA00081428"/>
    </source>
</evidence>
<dbReference type="GO" id="GO:0005739">
    <property type="term" value="C:mitochondrion"/>
    <property type="evidence" value="ECO:0007669"/>
    <property type="project" value="UniProtKB-SubCell"/>
</dbReference>
<proteinExistence type="inferred from homology"/>
<evidence type="ECO:0000256" key="1">
    <source>
        <dbReference type="ARBA" id="ARBA00001958"/>
    </source>
</evidence>
<dbReference type="CDD" id="cd14858">
    <property type="entry name" value="TrmE_N"/>
    <property type="match status" value="1"/>
</dbReference>
<evidence type="ECO:0000256" key="9">
    <source>
        <dbReference type="ARBA" id="ARBA00023134"/>
    </source>
</evidence>
<feature type="region of interest" description="Disordered" evidence="15">
    <location>
        <begin position="28"/>
        <end position="61"/>
    </location>
</feature>
<keyword evidence="17" id="KW-1185">Reference proteome</keyword>
<dbReference type="GeneID" id="116950618"/>
<evidence type="ECO:0000256" key="10">
    <source>
        <dbReference type="ARBA" id="ARBA00049117"/>
    </source>
</evidence>
<dbReference type="RefSeq" id="XP_032824421.1">
    <property type="nucleotide sequence ID" value="XM_032968530.1"/>
</dbReference>
<evidence type="ECO:0000256" key="4">
    <source>
        <dbReference type="ARBA" id="ARBA00022694"/>
    </source>
</evidence>
<dbReference type="CDD" id="cd04164">
    <property type="entry name" value="trmE"/>
    <property type="match status" value="1"/>
</dbReference>
<evidence type="ECO:0000313" key="19">
    <source>
        <dbReference type="RefSeq" id="XP_032824420.1"/>
    </source>
</evidence>
<dbReference type="CTD" id="84705"/>
<reference evidence="18 19" key="1">
    <citation type="submission" date="2025-04" db="UniProtKB">
        <authorList>
            <consortium name="RefSeq"/>
        </authorList>
    </citation>
    <scope>IDENTIFICATION</scope>
    <source>
        <tissue evidence="18 19">Sperm</tissue>
    </source>
</reference>
<keyword evidence="4" id="KW-0819">tRNA processing</keyword>
<name>A0AAJ7X7S0_PETMA</name>
<dbReference type="Pfam" id="PF10396">
    <property type="entry name" value="TrmE_N"/>
    <property type="match status" value="1"/>
</dbReference>
<dbReference type="Gene3D" id="3.40.50.300">
    <property type="entry name" value="P-loop containing nucleotide triphosphate hydrolases"/>
    <property type="match status" value="1"/>
</dbReference>
<dbReference type="FunFam" id="3.30.1360.120:FF:000007">
    <property type="entry name" value="tRNA modification GTPase GTPBP3, mitochondrial"/>
    <property type="match status" value="1"/>
</dbReference>
<dbReference type="InterPro" id="IPR006073">
    <property type="entry name" value="GTP-bd"/>
</dbReference>
<dbReference type="KEGG" id="pmrn:116950618"/>
<dbReference type="Pfam" id="PF01926">
    <property type="entry name" value="MMR_HSR1"/>
    <property type="match status" value="1"/>
</dbReference>
<feature type="domain" description="TrmE-type G" evidence="16">
    <location>
        <begin position="276"/>
        <end position="467"/>
    </location>
</feature>
<dbReference type="InterPro" id="IPR027417">
    <property type="entry name" value="P-loop_NTPase"/>
</dbReference>
<evidence type="ECO:0000313" key="18">
    <source>
        <dbReference type="RefSeq" id="XP_032824419.1"/>
    </source>
</evidence>
<keyword evidence="8" id="KW-0496">Mitochondrion</keyword>
<dbReference type="InterPro" id="IPR025867">
    <property type="entry name" value="MnmE_helical"/>
</dbReference>
<dbReference type="InterPro" id="IPR027266">
    <property type="entry name" value="TrmE/GcvT-like"/>
</dbReference>
<accession>A0AAJ7X7S0</accession>
<evidence type="ECO:0000313" key="17">
    <source>
        <dbReference type="Proteomes" id="UP001318040"/>
    </source>
</evidence>
<keyword evidence="7" id="KW-0809">Transit peptide</keyword>
<keyword evidence="5" id="KW-0547">Nucleotide-binding</keyword>
<dbReference type="HAMAP" id="MF_00379">
    <property type="entry name" value="GTPase_MnmE"/>
    <property type="match status" value="1"/>
</dbReference>
<dbReference type="GO" id="GO:0002098">
    <property type="term" value="P:tRNA wobble uridine modification"/>
    <property type="evidence" value="ECO:0007669"/>
    <property type="project" value="TreeGrafter"/>
</dbReference>
<dbReference type="RefSeq" id="XP_032824419.1">
    <property type="nucleotide sequence ID" value="XM_032968528.1"/>
</dbReference>
<dbReference type="InterPro" id="IPR027368">
    <property type="entry name" value="MnmE_dom2"/>
</dbReference>
<dbReference type="GO" id="GO:0003924">
    <property type="term" value="F:GTPase activity"/>
    <property type="evidence" value="ECO:0007669"/>
    <property type="project" value="InterPro"/>
</dbReference>
<dbReference type="NCBIfam" id="TIGR00231">
    <property type="entry name" value="small_GTP"/>
    <property type="match status" value="1"/>
</dbReference>
<evidence type="ECO:0000256" key="3">
    <source>
        <dbReference type="ARBA" id="ARBA00011043"/>
    </source>
</evidence>
<evidence type="ECO:0000256" key="11">
    <source>
        <dbReference type="ARBA" id="ARBA00059757"/>
    </source>
</evidence>
<organism evidence="17 20">
    <name type="scientific">Petromyzon marinus</name>
    <name type="common">Sea lamprey</name>
    <dbReference type="NCBI Taxonomy" id="7757"/>
    <lineage>
        <taxon>Eukaryota</taxon>
        <taxon>Metazoa</taxon>
        <taxon>Chordata</taxon>
        <taxon>Craniata</taxon>
        <taxon>Vertebrata</taxon>
        <taxon>Cyclostomata</taxon>
        <taxon>Hyperoartia</taxon>
        <taxon>Petromyzontiformes</taxon>
        <taxon>Petromyzontidae</taxon>
        <taxon>Petromyzon</taxon>
    </lineage>
</organism>
<gene>
    <name evidence="18 19 20" type="primary">GTPBP3</name>
</gene>
<evidence type="ECO:0000259" key="16">
    <source>
        <dbReference type="PROSITE" id="PS51709"/>
    </source>
</evidence>
<dbReference type="SUPFAM" id="SSF116878">
    <property type="entry name" value="TrmE connector domain"/>
    <property type="match status" value="1"/>
</dbReference>
<dbReference type="FunFam" id="3.40.50.300:FF:000924">
    <property type="entry name" value="tRNA modification GTPase GTPBP3, mitochondrial"/>
    <property type="match status" value="1"/>
</dbReference>
<dbReference type="AlphaFoldDB" id="A0AAJ7X7S0"/>
<feature type="compositionally biased region" description="Basic and acidic residues" evidence="15">
    <location>
        <begin position="33"/>
        <end position="56"/>
    </location>
</feature>
<sequence>MMTPGFARHRRVWPSAAAVAAVRGWSGSQLHRTPADDRNGRDGRSAWMDDGRRNGRGDSSSSVFALSSGGCRAGVAVLRVSGPHAAAALLRMTGARALPRPRHAALRRIVNPLSGEALDRGLVLWFPGPNSFTGEDSCEFQVHGGPAVVSAVLRALGEIEGLRPAEAGDFTKRAFQNGRLELTEVEGLGDLIHAETEAQRRQALRQMEGDLGRLYSAWSDRLKQCLAHVEAYIDFSEDDNIEDGVLQRVEAEVLRLSAEVSAHLRDGRQGERLRSGLQVVIAGPTNAGKSSLLNALCQRPAAIVSPIAGTTRDVVETALDLAGYPIVLSDTAGLRPSLDPVEQEGIRRARQRLRQADIAVVVLDATEVARGSRDLEATLLARAQSILDDGDFATPATPALVPLPPEEGGQASEHRECIVVLNKVDLLQRDAAEARIGQRAMPGVCAVSCQTEEGLDEFLRLLKEKVEKMCGDPLSGNASLTQARHRTLLGGCAAALSDFLATSGPAMDAVLGAEHLRSAMRQLGRITGRVGAEDILDVIFRDFCIGK</sequence>
<dbReference type="Pfam" id="PF12631">
    <property type="entry name" value="MnmE_helical"/>
    <property type="match status" value="1"/>
</dbReference>
<comment type="cofactor">
    <cofactor evidence="1">
        <name>K(+)</name>
        <dbReference type="ChEBI" id="CHEBI:29103"/>
    </cofactor>
</comment>
<dbReference type="PANTHER" id="PTHR42714">
    <property type="entry name" value="TRNA MODIFICATION GTPASE GTPBP3"/>
    <property type="match status" value="1"/>
</dbReference>
<dbReference type="GO" id="GO:0030488">
    <property type="term" value="P:tRNA methylation"/>
    <property type="evidence" value="ECO:0007669"/>
    <property type="project" value="TreeGrafter"/>
</dbReference>
<evidence type="ECO:0000256" key="5">
    <source>
        <dbReference type="ARBA" id="ARBA00022741"/>
    </source>
</evidence>
<dbReference type="Gene3D" id="1.20.120.430">
    <property type="entry name" value="tRNA modification GTPase MnmE domain 2"/>
    <property type="match status" value="1"/>
</dbReference>
<evidence type="ECO:0000256" key="15">
    <source>
        <dbReference type="SAM" id="MobiDB-lite"/>
    </source>
</evidence>
<dbReference type="RefSeq" id="XP_032824420.1">
    <property type="nucleotide sequence ID" value="XM_032968529.1"/>
</dbReference>
<dbReference type="Gene3D" id="3.30.1360.120">
    <property type="entry name" value="Probable tRNA modification gtpase trme, domain 1"/>
    <property type="match status" value="1"/>
</dbReference>
<dbReference type="SUPFAM" id="SSF52540">
    <property type="entry name" value="P-loop containing nucleoside triphosphate hydrolases"/>
    <property type="match status" value="1"/>
</dbReference>
<evidence type="ECO:0000256" key="7">
    <source>
        <dbReference type="ARBA" id="ARBA00022946"/>
    </source>
</evidence>
<dbReference type="InterPro" id="IPR031168">
    <property type="entry name" value="G_TrmE"/>
</dbReference>
<keyword evidence="9" id="KW-0342">GTP-binding</keyword>
<dbReference type="PROSITE" id="PS51709">
    <property type="entry name" value="G_TRME"/>
    <property type="match status" value="1"/>
</dbReference>
<dbReference type="GO" id="GO:0070900">
    <property type="term" value="P:mitochondrial tRNA modification"/>
    <property type="evidence" value="ECO:0007669"/>
    <property type="project" value="UniProtKB-ARBA"/>
</dbReference>
<evidence type="ECO:0000256" key="13">
    <source>
        <dbReference type="ARBA" id="ARBA00077869"/>
    </source>
</evidence>
<dbReference type="InterPro" id="IPR005225">
    <property type="entry name" value="Small_GTP-bd"/>
</dbReference>
<dbReference type="PANTHER" id="PTHR42714:SF2">
    <property type="entry name" value="TRNA MODIFICATION GTPASE GTPBP3, MITOCHONDRIAL"/>
    <property type="match status" value="1"/>
</dbReference>